<evidence type="ECO:0000313" key="2">
    <source>
        <dbReference type="Proteomes" id="UP000708208"/>
    </source>
</evidence>
<name>A0A8J2J2D5_9HEXA</name>
<gene>
    <name evidence="1" type="ORF">AFUS01_LOCUS2556</name>
</gene>
<proteinExistence type="predicted"/>
<comment type="caution">
    <text evidence="1">The sequence shown here is derived from an EMBL/GenBank/DDBJ whole genome shotgun (WGS) entry which is preliminary data.</text>
</comment>
<evidence type="ECO:0000313" key="1">
    <source>
        <dbReference type="EMBL" id="CAG7678312.1"/>
    </source>
</evidence>
<reference evidence="1" key="1">
    <citation type="submission" date="2021-06" db="EMBL/GenBank/DDBJ databases">
        <authorList>
            <person name="Hodson N. C."/>
            <person name="Mongue J. A."/>
            <person name="Jaron S. K."/>
        </authorList>
    </citation>
    <scope>NUCLEOTIDE SEQUENCE</scope>
</reference>
<dbReference type="Proteomes" id="UP000708208">
    <property type="component" value="Unassembled WGS sequence"/>
</dbReference>
<protein>
    <submittedName>
        <fullName evidence="1">Uncharacterized protein</fullName>
    </submittedName>
</protein>
<dbReference type="AlphaFoldDB" id="A0A8J2J2D5"/>
<organism evidence="1 2">
    <name type="scientific">Allacma fusca</name>
    <dbReference type="NCBI Taxonomy" id="39272"/>
    <lineage>
        <taxon>Eukaryota</taxon>
        <taxon>Metazoa</taxon>
        <taxon>Ecdysozoa</taxon>
        <taxon>Arthropoda</taxon>
        <taxon>Hexapoda</taxon>
        <taxon>Collembola</taxon>
        <taxon>Symphypleona</taxon>
        <taxon>Sminthuridae</taxon>
        <taxon>Allacma</taxon>
    </lineage>
</organism>
<sequence length="52" mass="5714">SAKISGSPFYKFKRHLELIHPEEFGSEEPLAGASSKLSGNYSPITDLFAKCK</sequence>
<accession>A0A8J2J2D5</accession>
<feature type="non-terminal residue" evidence="1">
    <location>
        <position position="1"/>
    </location>
</feature>
<dbReference type="EMBL" id="CAJVCH010014679">
    <property type="protein sequence ID" value="CAG7678312.1"/>
    <property type="molecule type" value="Genomic_DNA"/>
</dbReference>
<keyword evidence="2" id="KW-1185">Reference proteome</keyword>